<reference evidence="2 3" key="1">
    <citation type="submission" date="2019-06" db="EMBL/GenBank/DDBJ databases">
        <title>Sequencing the genomes of 1000 actinobacteria strains.</title>
        <authorList>
            <person name="Klenk H.-P."/>
        </authorList>
    </citation>
    <scope>NUCLEOTIDE SEQUENCE [LARGE SCALE GENOMIC DNA]</scope>
    <source>
        <strain evidence="2 3">DSM 12335</strain>
    </source>
</reference>
<keyword evidence="2" id="KW-0347">Helicase</keyword>
<dbReference type="EMBL" id="VFOP01000001">
    <property type="protein sequence ID" value="TQL50456.1"/>
    <property type="molecule type" value="Genomic_DNA"/>
</dbReference>
<dbReference type="GO" id="GO:0000725">
    <property type="term" value="P:recombinational repair"/>
    <property type="evidence" value="ECO:0007669"/>
    <property type="project" value="TreeGrafter"/>
</dbReference>
<evidence type="ECO:0000313" key="3">
    <source>
        <dbReference type="Proteomes" id="UP000319516"/>
    </source>
</evidence>
<gene>
    <name evidence="2" type="ORF">FB467_1565</name>
</gene>
<dbReference type="Pfam" id="PF08378">
    <property type="entry name" value="NERD"/>
    <property type="match status" value="1"/>
</dbReference>
<dbReference type="GO" id="GO:0005524">
    <property type="term" value="F:ATP binding"/>
    <property type="evidence" value="ECO:0007669"/>
    <property type="project" value="InterPro"/>
</dbReference>
<protein>
    <submittedName>
        <fullName evidence="2">UvrD-like helicase family protein</fullName>
    </submittedName>
</protein>
<evidence type="ECO:0000313" key="2">
    <source>
        <dbReference type="EMBL" id="TQL50456.1"/>
    </source>
</evidence>
<dbReference type="PANTHER" id="PTHR11070">
    <property type="entry name" value="UVRD / RECB / PCRA DNA HELICASE FAMILY MEMBER"/>
    <property type="match status" value="1"/>
</dbReference>
<evidence type="ECO:0000259" key="1">
    <source>
        <dbReference type="Pfam" id="PF08378"/>
    </source>
</evidence>
<dbReference type="InterPro" id="IPR011528">
    <property type="entry name" value="NERD"/>
</dbReference>
<keyword evidence="2" id="KW-0067">ATP-binding</keyword>
<keyword evidence="2" id="KW-0547">Nucleotide-binding</keyword>
<dbReference type="GO" id="GO:0043138">
    <property type="term" value="F:3'-5' DNA helicase activity"/>
    <property type="evidence" value="ECO:0007669"/>
    <property type="project" value="TreeGrafter"/>
</dbReference>
<name>A0A542YQS7_9MICO</name>
<dbReference type="GO" id="GO:0003677">
    <property type="term" value="F:DNA binding"/>
    <property type="evidence" value="ECO:0007669"/>
    <property type="project" value="InterPro"/>
</dbReference>
<dbReference type="SUPFAM" id="SSF52540">
    <property type="entry name" value="P-loop containing nucleoside triphosphate hydrolases"/>
    <property type="match status" value="1"/>
</dbReference>
<dbReference type="InterPro" id="IPR000212">
    <property type="entry name" value="DNA_helicase_UvrD/REP"/>
</dbReference>
<dbReference type="AlphaFoldDB" id="A0A542YQS7"/>
<comment type="caution">
    <text evidence="2">The sequence shown here is derived from an EMBL/GenBank/DDBJ whole genome shotgun (WGS) entry which is preliminary data.</text>
</comment>
<dbReference type="PANTHER" id="PTHR11070:SF2">
    <property type="entry name" value="ATP-DEPENDENT DNA HELICASE SRS2"/>
    <property type="match status" value="1"/>
</dbReference>
<accession>A0A542YQS7</accession>
<dbReference type="Gene3D" id="3.40.50.300">
    <property type="entry name" value="P-loop containing nucleotide triphosphate hydrolases"/>
    <property type="match status" value="2"/>
</dbReference>
<keyword evidence="3" id="KW-1185">Reference proteome</keyword>
<organism evidence="2 3">
    <name type="scientific">Ornithinicoccus hortensis</name>
    <dbReference type="NCBI Taxonomy" id="82346"/>
    <lineage>
        <taxon>Bacteria</taxon>
        <taxon>Bacillati</taxon>
        <taxon>Actinomycetota</taxon>
        <taxon>Actinomycetes</taxon>
        <taxon>Micrococcales</taxon>
        <taxon>Intrasporangiaceae</taxon>
        <taxon>Ornithinicoccus</taxon>
    </lineage>
</organism>
<keyword evidence="2" id="KW-0378">Hydrolase</keyword>
<dbReference type="Proteomes" id="UP000319516">
    <property type="component" value="Unassembled WGS sequence"/>
</dbReference>
<proteinExistence type="predicted"/>
<dbReference type="InterPro" id="IPR027417">
    <property type="entry name" value="P-loop_NTPase"/>
</dbReference>
<feature type="domain" description="NERD" evidence="1">
    <location>
        <begin position="15"/>
        <end position="112"/>
    </location>
</feature>
<sequence length="560" mass="62594">MGARLVPVEPSFTTESERMVWERLRIQLGDDATLLANLRLTDEEKDHELDLVVLLPGAGIVVVEVKGGSVSVDGTGAWRQGSGPGRTRRIWPVDQAMAGKHALRKYVEADPRWRDSSRTRVRWAHGVVTAYSRIADDFATPECPRWMVHDADDLGRLAERLRDSALRQESGFRVPDEDDLDLVVEILRGRHLPAPSVVAEADEREDRADRLTQEQALLLKVTRLLRRVEIRGGAGSGKTVLALTQAKELTRGAYKQPTQRVALLCYSMGLAAFLTREVAAVKRQHQPAFVGTFHELGRRWGAPDGDRTDSDFWENRLPTLMAELAQGLSDREKFDAIVVDEAQDFAQSWWTPLLAALRDPDEGGLYVYSDENQRIFPRFGRPPIELVPLVLDHNLRNTTQIGQAFAPLTPMRMRLLGGDGPEVTFVPCAAEDALDTADDQVDLLLEEGWEPGHVALLTTGSRHPMQVDQTERRGYDGYWETFWDAEEVFYGTVLGCKGLERRAVVLCVNQEDVRDRSRERLYVGLSRATDRLVVVGDPGVVREMGGDEVARNLGVPTGKP</sequence>